<evidence type="ECO:0000256" key="2">
    <source>
        <dbReference type="ARBA" id="ARBA00004253"/>
    </source>
</evidence>
<dbReference type="PROSITE" id="PS00677">
    <property type="entry name" value="DAO"/>
    <property type="match status" value="1"/>
</dbReference>
<feature type="chain" id="PRO_5045078441" evidence="7">
    <location>
        <begin position="18"/>
        <end position="338"/>
    </location>
</feature>
<keyword evidence="7" id="KW-0732">Signal</keyword>
<dbReference type="PANTHER" id="PTHR11530:SF11">
    <property type="entry name" value="D-ASPARTATE OXIDASE"/>
    <property type="match status" value="1"/>
</dbReference>
<dbReference type="GeneID" id="108567539"/>
<dbReference type="Gene3D" id="3.30.9.10">
    <property type="entry name" value="D-Amino Acid Oxidase, subunit A, domain 2"/>
    <property type="match status" value="1"/>
</dbReference>
<evidence type="ECO:0000256" key="5">
    <source>
        <dbReference type="ARBA" id="ARBA00022827"/>
    </source>
</evidence>
<evidence type="ECO:0000256" key="1">
    <source>
        <dbReference type="ARBA" id="ARBA00001974"/>
    </source>
</evidence>
<evidence type="ECO:0000256" key="6">
    <source>
        <dbReference type="ARBA" id="ARBA00023002"/>
    </source>
</evidence>
<gene>
    <name evidence="10" type="primary">LOC108567539</name>
</gene>
<evidence type="ECO:0000256" key="7">
    <source>
        <dbReference type="SAM" id="SignalP"/>
    </source>
</evidence>
<protein>
    <submittedName>
        <fullName evidence="10">D-aspartate oxidase</fullName>
    </submittedName>
</protein>
<dbReference type="PANTHER" id="PTHR11530">
    <property type="entry name" value="D-AMINO ACID OXIDASE"/>
    <property type="match status" value="1"/>
</dbReference>
<dbReference type="PIRSF" id="PIRSF000189">
    <property type="entry name" value="D-aa_oxidase"/>
    <property type="match status" value="1"/>
</dbReference>
<dbReference type="InterPro" id="IPR023209">
    <property type="entry name" value="DAO"/>
</dbReference>
<keyword evidence="4" id="KW-0285">Flavoprotein</keyword>
<dbReference type="Pfam" id="PF01266">
    <property type="entry name" value="DAO"/>
    <property type="match status" value="1"/>
</dbReference>
<dbReference type="Proteomes" id="UP000695000">
    <property type="component" value="Unplaced"/>
</dbReference>
<evidence type="ECO:0000256" key="3">
    <source>
        <dbReference type="ARBA" id="ARBA00006730"/>
    </source>
</evidence>
<comment type="subcellular location">
    <subcellularLocation>
        <location evidence="2">Peroxisome matrix</location>
    </subcellularLocation>
</comment>
<evidence type="ECO:0000256" key="4">
    <source>
        <dbReference type="ARBA" id="ARBA00022630"/>
    </source>
</evidence>
<accession>A0ABM1N9R1</accession>
<evidence type="ECO:0000313" key="9">
    <source>
        <dbReference type="Proteomes" id="UP000695000"/>
    </source>
</evidence>
<keyword evidence="9" id="KW-1185">Reference proteome</keyword>
<organism evidence="9 10">
    <name type="scientific">Nicrophorus vespilloides</name>
    <name type="common">Boreal carrion beetle</name>
    <dbReference type="NCBI Taxonomy" id="110193"/>
    <lineage>
        <taxon>Eukaryota</taxon>
        <taxon>Metazoa</taxon>
        <taxon>Ecdysozoa</taxon>
        <taxon>Arthropoda</taxon>
        <taxon>Hexapoda</taxon>
        <taxon>Insecta</taxon>
        <taxon>Pterygota</taxon>
        <taxon>Neoptera</taxon>
        <taxon>Endopterygota</taxon>
        <taxon>Coleoptera</taxon>
        <taxon>Polyphaga</taxon>
        <taxon>Staphyliniformia</taxon>
        <taxon>Silphidae</taxon>
        <taxon>Nicrophorinae</taxon>
        <taxon>Nicrophorus</taxon>
    </lineage>
</organism>
<feature type="domain" description="FAD dependent oxidoreductase" evidence="8">
    <location>
        <begin position="3"/>
        <end position="324"/>
    </location>
</feature>
<dbReference type="RefSeq" id="XP_017783561.1">
    <property type="nucleotide sequence ID" value="XM_017928072.1"/>
</dbReference>
<dbReference type="InterPro" id="IPR006181">
    <property type="entry name" value="D-amino_acid_oxidase_CS"/>
</dbReference>
<proteinExistence type="inferred from homology"/>
<name>A0ABM1N9R1_NICVS</name>
<sequence>MLKVAVVGAGVIGLTTALEVQKKLGHRVAVTIYTSDVSPNTTGDVSAGLWTPYLLQETPETDVMRWSKVMHDYIHDLWKTGFAEEAGISLQSMIHLITDANEKLPGWGNIAFGFTELTRKQLDQLGSEHKKYYAGGFTFVSFTCEPCKLLPFLQKQFLSNGGELIMRKVYDLEEFAGKHEIVVNCAGLGAQDLLGDKQMQAIRGQVARVRAPWQFNTIMEGENYIIVNMDCVVLGGTHQENDFDLSPKDEDKRHILNGCCNLVPSLQKSEVLKHMVGLRPGRPKVRIEMERKIVNGKPMIIVHNYGHGGSGVTLCVGCAKDACQLVQEGVSTICKSKL</sequence>
<keyword evidence="6" id="KW-0560">Oxidoreductase</keyword>
<evidence type="ECO:0000313" key="10">
    <source>
        <dbReference type="RefSeq" id="XP_017783561.1"/>
    </source>
</evidence>
<reference evidence="10" key="1">
    <citation type="submission" date="2025-08" db="UniProtKB">
        <authorList>
            <consortium name="RefSeq"/>
        </authorList>
    </citation>
    <scope>IDENTIFICATION</scope>
    <source>
        <tissue evidence="10">Whole Larva</tissue>
    </source>
</reference>
<evidence type="ECO:0000259" key="8">
    <source>
        <dbReference type="Pfam" id="PF01266"/>
    </source>
</evidence>
<feature type="signal peptide" evidence="7">
    <location>
        <begin position="1"/>
        <end position="17"/>
    </location>
</feature>
<dbReference type="Gene3D" id="3.40.50.720">
    <property type="entry name" value="NAD(P)-binding Rossmann-like Domain"/>
    <property type="match status" value="1"/>
</dbReference>
<dbReference type="SUPFAM" id="SSF54373">
    <property type="entry name" value="FAD-linked reductases, C-terminal domain"/>
    <property type="match status" value="1"/>
</dbReference>
<keyword evidence="5" id="KW-0274">FAD</keyword>
<dbReference type="SUPFAM" id="SSF51971">
    <property type="entry name" value="Nucleotide-binding domain"/>
    <property type="match status" value="1"/>
</dbReference>
<comment type="cofactor">
    <cofactor evidence="1">
        <name>FAD</name>
        <dbReference type="ChEBI" id="CHEBI:57692"/>
    </cofactor>
</comment>
<comment type="similarity">
    <text evidence="3">Belongs to the DAMOX/DASOX family.</text>
</comment>
<dbReference type="InterPro" id="IPR006076">
    <property type="entry name" value="FAD-dep_OxRdtase"/>
</dbReference>